<gene>
    <name evidence="2" type="ORF">B296_00017055</name>
</gene>
<feature type="compositionally biased region" description="Basic and acidic residues" evidence="1">
    <location>
        <begin position="77"/>
        <end position="90"/>
    </location>
</feature>
<accession>A0A426Z1W0</accession>
<evidence type="ECO:0000313" key="3">
    <source>
        <dbReference type="Proteomes" id="UP000287651"/>
    </source>
</evidence>
<comment type="caution">
    <text evidence="2">The sequence shown here is derived from an EMBL/GenBank/DDBJ whole genome shotgun (WGS) entry which is preliminary data.</text>
</comment>
<feature type="compositionally biased region" description="Basic and acidic residues" evidence="1">
    <location>
        <begin position="52"/>
        <end position="64"/>
    </location>
</feature>
<evidence type="ECO:0000313" key="2">
    <source>
        <dbReference type="EMBL" id="RRT57952.1"/>
    </source>
</evidence>
<dbReference type="EMBL" id="AMZH03008928">
    <property type="protein sequence ID" value="RRT57952.1"/>
    <property type="molecule type" value="Genomic_DNA"/>
</dbReference>
<organism evidence="2 3">
    <name type="scientific">Ensete ventricosum</name>
    <name type="common">Abyssinian banana</name>
    <name type="synonym">Musa ensete</name>
    <dbReference type="NCBI Taxonomy" id="4639"/>
    <lineage>
        <taxon>Eukaryota</taxon>
        <taxon>Viridiplantae</taxon>
        <taxon>Streptophyta</taxon>
        <taxon>Embryophyta</taxon>
        <taxon>Tracheophyta</taxon>
        <taxon>Spermatophyta</taxon>
        <taxon>Magnoliopsida</taxon>
        <taxon>Liliopsida</taxon>
        <taxon>Zingiberales</taxon>
        <taxon>Musaceae</taxon>
        <taxon>Ensete</taxon>
    </lineage>
</organism>
<reference evidence="2 3" key="1">
    <citation type="journal article" date="2014" name="Agronomy (Basel)">
        <title>A Draft Genome Sequence for Ensete ventricosum, the Drought-Tolerant Tree Against Hunger.</title>
        <authorList>
            <person name="Harrison J."/>
            <person name="Moore K.A."/>
            <person name="Paszkiewicz K."/>
            <person name="Jones T."/>
            <person name="Grant M."/>
            <person name="Ambacheew D."/>
            <person name="Muzemil S."/>
            <person name="Studholme D.J."/>
        </authorList>
    </citation>
    <scope>NUCLEOTIDE SEQUENCE [LARGE SCALE GENOMIC DNA]</scope>
</reference>
<dbReference type="AlphaFoldDB" id="A0A426Z1W0"/>
<feature type="region of interest" description="Disordered" evidence="1">
    <location>
        <begin position="46"/>
        <end position="90"/>
    </location>
</feature>
<proteinExistence type="predicted"/>
<protein>
    <submittedName>
        <fullName evidence="2">Uncharacterized protein</fullName>
    </submittedName>
</protein>
<dbReference type="Proteomes" id="UP000287651">
    <property type="component" value="Unassembled WGS sequence"/>
</dbReference>
<sequence length="202" mass="21819">MVLDFGATTGVLLLGFGVPIGATVVSSRPSTGATGLVSGPSVAGAVTRRGCGHRDRSRRAEQHCYRKSRRRLTKTSTSEKEPRRSTERSDGATGSFLLMMSCDSEKREGVCHEPEPLLLLMGRAAAATGEVMVRQGSNVGKAVGILLRAMLKGMLYFCRENRNRSTVASQKRRGDTRQDAMETRCHLTAIQQLALASPAIQL</sequence>
<name>A0A426Z1W0_ENSVE</name>
<evidence type="ECO:0000256" key="1">
    <source>
        <dbReference type="SAM" id="MobiDB-lite"/>
    </source>
</evidence>